<keyword evidence="5 8" id="KW-1133">Transmembrane helix</keyword>
<evidence type="ECO:0000256" key="7">
    <source>
        <dbReference type="SAM" id="MobiDB-lite"/>
    </source>
</evidence>
<reference evidence="10 11" key="1">
    <citation type="journal article" date="2018" name="Evol. Lett.">
        <title>Horizontal gene cluster transfer increased hallucinogenic mushroom diversity.</title>
        <authorList>
            <person name="Reynolds H.T."/>
            <person name="Vijayakumar V."/>
            <person name="Gluck-Thaler E."/>
            <person name="Korotkin H.B."/>
            <person name="Matheny P.B."/>
            <person name="Slot J.C."/>
        </authorList>
    </citation>
    <scope>NUCLEOTIDE SEQUENCE [LARGE SCALE GENOMIC DNA]</scope>
    <source>
        <strain evidence="10 11">2631</strain>
    </source>
</reference>
<dbReference type="InParanoid" id="A0A409W375"/>
<dbReference type="Proteomes" id="UP000283269">
    <property type="component" value="Unassembled WGS sequence"/>
</dbReference>
<evidence type="ECO:0000259" key="9">
    <source>
        <dbReference type="PROSITE" id="PS50929"/>
    </source>
</evidence>
<feature type="transmembrane region" description="Helical" evidence="8">
    <location>
        <begin position="46"/>
        <end position="68"/>
    </location>
</feature>
<evidence type="ECO:0000256" key="5">
    <source>
        <dbReference type="ARBA" id="ARBA00022989"/>
    </source>
</evidence>
<evidence type="ECO:0000313" key="10">
    <source>
        <dbReference type="EMBL" id="PPQ72967.1"/>
    </source>
</evidence>
<feature type="compositionally biased region" description="Polar residues" evidence="7">
    <location>
        <begin position="477"/>
        <end position="490"/>
    </location>
</feature>
<protein>
    <recommendedName>
        <fullName evidence="9">ABC transmembrane type-1 domain-containing protein</fullName>
    </recommendedName>
</protein>
<sequence>MPVSSWGWQYPFDSTPFNPLNARRVGISDIEIAGFLSIGRILQDSFVIPFLLAVLFICAQIVHALILLRREPAVPAHTTTPGAPMSFECRGFIQGRIRELGGRTIFVYHLARLVGCFALSGISIWSLYVCSDEQKRLGSTLFPLFSHCPEFYVLLTFLYSSILAVASLAVNKWGLMATRYNIVLLLVTLGVCSRRQALVDPNNDPHLNSNSHSAIHPSSLCTRRSEGKLPLLTGTSSNSPLSSQDPMPVPNDEQTCSLFALYMYTYLDPIIFLGYRVSHLQYDQISPLSDSDYSRHLTQFAFPHLDEFQGAKRQHIFHGLMRVFRKEYIIIIFTVILQGVFQFLSPIAVNRLLKYLETQGEGAFVRPWFWILCLFCGPFFRSIAFQWYNFIATRTLVRTVGLLTQLVFEHSLRIRLKAETSDATTEPGLDPGIGASAYSSFVEVSAADIVNEVDDALPHPVSSTTSETAITGPAVAKQNTKSRPSGSTPPSIEVTKEKVNDANIVGKINNLVTTDLNNMIEAGDFILLIISVPLQVTFCVIFLYHAFVGLGAMVVLSPLPGYISKMIQSVQRIRMEKTDARIQDVTEAVNVMRMVKLFVWEAKMSKRIKDKRDDELSSLWELKLLNAVNAIVNHIIPTITMVTTYAAYTIIMKANLTPSKIFSSITVFNILRLQLNRISYQVTTIIQGKVSLDRTDEFLKKSELLDSFSDAQVPIPESLDKDVIGFKDATFAWSLGPQDGALTPSSRSFRLR</sequence>
<feature type="transmembrane region" description="Helical" evidence="8">
    <location>
        <begin position="328"/>
        <end position="348"/>
    </location>
</feature>
<name>A0A409W375_PSICY</name>
<gene>
    <name evidence="10" type="ORF">CVT25_004484</name>
</gene>
<dbReference type="AlphaFoldDB" id="A0A409W375"/>
<feature type="transmembrane region" description="Helical" evidence="8">
    <location>
        <begin position="151"/>
        <end position="170"/>
    </location>
</feature>
<evidence type="ECO:0000256" key="4">
    <source>
        <dbReference type="ARBA" id="ARBA00022840"/>
    </source>
</evidence>
<proteinExistence type="predicted"/>
<dbReference type="STRING" id="93625.A0A409W375"/>
<evidence type="ECO:0000256" key="2">
    <source>
        <dbReference type="ARBA" id="ARBA00022692"/>
    </source>
</evidence>
<evidence type="ECO:0000256" key="8">
    <source>
        <dbReference type="SAM" id="Phobius"/>
    </source>
</evidence>
<dbReference type="Gene3D" id="1.20.1560.10">
    <property type="entry name" value="ABC transporter type 1, transmembrane domain"/>
    <property type="match status" value="2"/>
</dbReference>
<evidence type="ECO:0000256" key="6">
    <source>
        <dbReference type="ARBA" id="ARBA00023136"/>
    </source>
</evidence>
<feature type="transmembrane region" description="Helical" evidence="8">
    <location>
        <begin position="106"/>
        <end position="128"/>
    </location>
</feature>
<keyword evidence="3" id="KW-0547">Nucleotide-binding</keyword>
<dbReference type="GO" id="GO:0016020">
    <property type="term" value="C:membrane"/>
    <property type="evidence" value="ECO:0007669"/>
    <property type="project" value="InterPro"/>
</dbReference>
<evidence type="ECO:0000313" key="11">
    <source>
        <dbReference type="Proteomes" id="UP000283269"/>
    </source>
</evidence>
<dbReference type="Pfam" id="PF00664">
    <property type="entry name" value="ABC_membrane"/>
    <property type="match status" value="1"/>
</dbReference>
<keyword evidence="6 8" id="KW-0472">Membrane</keyword>
<dbReference type="GO" id="GO:0005524">
    <property type="term" value="F:ATP binding"/>
    <property type="evidence" value="ECO:0007669"/>
    <property type="project" value="UniProtKB-KW"/>
</dbReference>
<feature type="domain" description="ABC transmembrane type-1" evidence="9">
    <location>
        <begin position="329"/>
        <end position="687"/>
    </location>
</feature>
<dbReference type="CDD" id="cd18596">
    <property type="entry name" value="ABC_6TM_VMR1_D1_like"/>
    <property type="match status" value="1"/>
</dbReference>
<keyword evidence="2 8" id="KW-0812">Transmembrane</keyword>
<feature type="region of interest" description="Disordered" evidence="7">
    <location>
        <begin position="462"/>
        <end position="493"/>
    </location>
</feature>
<feature type="transmembrane region" description="Helical" evidence="8">
    <location>
        <begin position="525"/>
        <end position="544"/>
    </location>
</feature>
<keyword evidence="1" id="KW-0813">Transport</keyword>
<accession>A0A409W375</accession>
<evidence type="ECO:0000256" key="3">
    <source>
        <dbReference type="ARBA" id="ARBA00022741"/>
    </source>
</evidence>
<keyword evidence="4" id="KW-0067">ATP-binding</keyword>
<feature type="non-terminal residue" evidence="10">
    <location>
        <position position="752"/>
    </location>
</feature>
<dbReference type="GO" id="GO:0140359">
    <property type="term" value="F:ABC-type transporter activity"/>
    <property type="evidence" value="ECO:0007669"/>
    <property type="project" value="InterPro"/>
</dbReference>
<dbReference type="PANTHER" id="PTHR24223:SF356">
    <property type="entry name" value="ATP-BINDING CASSETTE TRANSPORTER ABC4"/>
    <property type="match status" value="1"/>
</dbReference>
<dbReference type="InterPro" id="IPR036640">
    <property type="entry name" value="ABC1_TM_sf"/>
</dbReference>
<feature type="transmembrane region" description="Helical" evidence="8">
    <location>
        <begin position="368"/>
        <end position="388"/>
    </location>
</feature>
<dbReference type="PROSITE" id="PS50929">
    <property type="entry name" value="ABC_TM1F"/>
    <property type="match status" value="1"/>
</dbReference>
<organism evidence="10 11">
    <name type="scientific">Psilocybe cyanescens</name>
    <dbReference type="NCBI Taxonomy" id="93625"/>
    <lineage>
        <taxon>Eukaryota</taxon>
        <taxon>Fungi</taxon>
        <taxon>Dikarya</taxon>
        <taxon>Basidiomycota</taxon>
        <taxon>Agaricomycotina</taxon>
        <taxon>Agaricomycetes</taxon>
        <taxon>Agaricomycetidae</taxon>
        <taxon>Agaricales</taxon>
        <taxon>Agaricineae</taxon>
        <taxon>Strophariaceae</taxon>
        <taxon>Psilocybe</taxon>
    </lineage>
</organism>
<keyword evidence="11" id="KW-1185">Reference proteome</keyword>
<dbReference type="OrthoDB" id="6500128at2759"/>
<evidence type="ECO:0000256" key="1">
    <source>
        <dbReference type="ARBA" id="ARBA00022448"/>
    </source>
</evidence>
<dbReference type="InterPro" id="IPR011527">
    <property type="entry name" value="ABC1_TM_dom"/>
</dbReference>
<dbReference type="InterPro" id="IPR050173">
    <property type="entry name" value="ABC_transporter_C-like"/>
</dbReference>
<dbReference type="PANTHER" id="PTHR24223">
    <property type="entry name" value="ATP-BINDING CASSETTE SUB-FAMILY C"/>
    <property type="match status" value="1"/>
</dbReference>
<comment type="caution">
    <text evidence="10">The sequence shown here is derived from an EMBL/GenBank/DDBJ whole genome shotgun (WGS) entry which is preliminary data.</text>
</comment>
<dbReference type="EMBL" id="NHYD01003789">
    <property type="protein sequence ID" value="PPQ72967.1"/>
    <property type="molecule type" value="Genomic_DNA"/>
</dbReference>
<dbReference type="SUPFAM" id="SSF90123">
    <property type="entry name" value="ABC transporter transmembrane region"/>
    <property type="match status" value="1"/>
</dbReference>